<dbReference type="Proteomes" id="UP000831701">
    <property type="component" value="Chromosome 21"/>
</dbReference>
<proteinExistence type="predicted"/>
<evidence type="ECO:0000313" key="2">
    <source>
        <dbReference type="Proteomes" id="UP000831701"/>
    </source>
</evidence>
<gene>
    <name evidence="1" type="ORF">L3Q82_018132</name>
</gene>
<sequence>MSMPGASSEMKDATEDTQRMCDQLKTKVEDMTKKTYEEFRAVKYRQQIVAGTNFFIKVHVGGESYLHLRVFQGLLGDGVAELVDVQEDRAKEDPIVYF</sequence>
<evidence type="ECO:0000313" key="1">
    <source>
        <dbReference type="EMBL" id="KAI3355275.1"/>
    </source>
</evidence>
<organism evidence="1 2">
    <name type="scientific">Scortum barcoo</name>
    <name type="common">barcoo grunter</name>
    <dbReference type="NCBI Taxonomy" id="214431"/>
    <lineage>
        <taxon>Eukaryota</taxon>
        <taxon>Metazoa</taxon>
        <taxon>Chordata</taxon>
        <taxon>Craniata</taxon>
        <taxon>Vertebrata</taxon>
        <taxon>Euteleostomi</taxon>
        <taxon>Actinopterygii</taxon>
        <taxon>Neopterygii</taxon>
        <taxon>Teleostei</taxon>
        <taxon>Neoteleostei</taxon>
        <taxon>Acanthomorphata</taxon>
        <taxon>Eupercaria</taxon>
        <taxon>Centrarchiformes</taxon>
        <taxon>Terapontoidei</taxon>
        <taxon>Terapontidae</taxon>
        <taxon>Scortum</taxon>
    </lineage>
</organism>
<keyword evidence="2" id="KW-1185">Reference proteome</keyword>
<protein>
    <submittedName>
        <fullName evidence="1">Uncharacterized protein</fullName>
    </submittedName>
</protein>
<reference evidence="1" key="1">
    <citation type="submission" date="2022-04" db="EMBL/GenBank/DDBJ databases">
        <title>Jade perch genome.</title>
        <authorList>
            <person name="Chao B."/>
        </authorList>
    </citation>
    <scope>NUCLEOTIDE SEQUENCE</scope>
    <source>
        <strain evidence="1">CB-2022</strain>
    </source>
</reference>
<comment type="caution">
    <text evidence="1">The sequence shown here is derived from an EMBL/GenBank/DDBJ whole genome shotgun (WGS) entry which is preliminary data.</text>
</comment>
<dbReference type="EMBL" id="CM041551">
    <property type="protein sequence ID" value="KAI3355275.1"/>
    <property type="molecule type" value="Genomic_DNA"/>
</dbReference>
<name>A0ACB8VIQ6_9TELE</name>
<accession>A0ACB8VIQ6</accession>